<evidence type="ECO:0000256" key="1">
    <source>
        <dbReference type="SAM" id="Phobius"/>
    </source>
</evidence>
<evidence type="ECO:0008006" key="4">
    <source>
        <dbReference type="Google" id="ProtNLM"/>
    </source>
</evidence>
<keyword evidence="1" id="KW-1133">Transmembrane helix</keyword>
<name>B8FQD2_DESHD</name>
<reference evidence="2 3" key="1">
    <citation type="journal article" date="2012" name="BMC Microbiol.">
        <title>Genome sequence of Desulfitobacterium hafniense DCB-2, a Gram-positive anaerobe capable of dehalogenation and metal reduction.</title>
        <authorList>
            <person name="Kim S.H."/>
            <person name="Harzman C."/>
            <person name="Davis J.K."/>
            <person name="Hutcheson R."/>
            <person name="Broderick J.B."/>
            <person name="Marsh T.L."/>
            <person name="Tiedje J.M."/>
        </authorList>
    </citation>
    <scope>NUCLEOTIDE SEQUENCE [LARGE SCALE GENOMIC DNA]</scope>
    <source>
        <strain evidence="3">DSM 10664 / DCB-2</strain>
    </source>
</reference>
<sequence>MRSGQVIGGIVAGSILGMTVGYMMRPKNKAASMMRKGMKMMKF</sequence>
<dbReference type="EMBL" id="CP001336">
    <property type="protein sequence ID" value="ACL21593.1"/>
    <property type="molecule type" value="Genomic_DNA"/>
</dbReference>
<dbReference type="Proteomes" id="UP000007726">
    <property type="component" value="Chromosome"/>
</dbReference>
<evidence type="ECO:0000313" key="2">
    <source>
        <dbReference type="EMBL" id="ACL21593.1"/>
    </source>
</evidence>
<proteinExistence type="predicted"/>
<keyword evidence="1" id="KW-0812">Transmembrane</keyword>
<dbReference type="KEGG" id="dhd:Dhaf_3576"/>
<organism evidence="2 3">
    <name type="scientific">Desulfitobacterium hafniense (strain DSM 10664 / DCB-2)</name>
    <dbReference type="NCBI Taxonomy" id="272564"/>
    <lineage>
        <taxon>Bacteria</taxon>
        <taxon>Bacillati</taxon>
        <taxon>Bacillota</taxon>
        <taxon>Clostridia</taxon>
        <taxon>Eubacteriales</taxon>
        <taxon>Desulfitobacteriaceae</taxon>
        <taxon>Desulfitobacterium</taxon>
    </lineage>
</organism>
<feature type="transmembrane region" description="Helical" evidence="1">
    <location>
        <begin position="6"/>
        <end position="24"/>
    </location>
</feature>
<dbReference type="HOGENOM" id="CLU_3232671_0_0_9"/>
<evidence type="ECO:0000313" key="3">
    <source>
        <dbReference type="Proteomes" id="UP000007726"/>
    </source>
</evidence>
<dbReference type="AlphaFoldDB" id="B8FQD2"/>
<protein>
    <recommendedName>
        <fullName evidence="4">YtxH-like protein</fullName>
    </recommendedName>
</protein>
<gene>
    <name evidence="2" type="ordered locus">Dhaf_3576</name>
</gene>
<accession>B8FQD2</accession>
<keyword evidence="1" id="KW-0472">Membrane</keyword>